<dbReference type="Proteomes" id="UP000432715">
    <property type="component" value="Unassembled WGS sequence"/>
</dbReference>
<comment type="caution">
    <text evidence="4">The sequence shown here is derived from an EMBL/GenBank/DDBJ whole genome shotgun (WGS) entry which is preliminary data.</text>
</comment>
<dbReference type="PANTHER" id="PTHR28004">
    <property type="entry name" value="ZGC:162816-RELATED"/>
    <property type="match status" value="1"/>
</dbReference>
<dbReference type="GO" id="GO:0008721">
    <property type="term" value="F:D-serine ammonia-lyase activity"/>
    <property type="evidence" value="ECO:0007669"/>
    <property type="project" value="TreeGrafter"/>
</dbReference>
<dbReference type="InterPro" id="IPR051466">
    <property type="entry name" value="D-amino_acid_metab_enzyme"/>
</dbReference>
<dbReference type="GO" id="GO:0036088">
    <property type="term" value="P:D-serine catabolic process"/>
    <property type="evidence" value="ECO:0007669"/>
    <property type="project" value="TreeGrafter"/>
</dbReference>
<organism evidence="4 5">
    <name type="scientific">Alkaliphilus pronyensis</name>
    <dbReference type="NCBI Taxonomy" id="1482732"/>
    <lineage>
        <taxon>Bacteria</taxon>
        <taxon>Bacillati</taxon>
        <taxon>Bacillota</taxon>
        <taxon>Clostridia</taxon>
        <taxon>Peptostreptococcales</taxon>
        <taxon>Natronincolaceae</taxon>
        <taxon>Alkaliphilus</taxon>
    </lineage>
</organism>
<feature type="domain" description="D-serine dehydratase-like" evidence="3">
    <location>
        <begin position="256"/>
        <end position="353"/>
    </location>
</feature>
<gene>
    <name evidence="4" type="ORF">F8154_06465</name>
</gene>
<evidence type="ECO:0000259" key="3">
    <source>
        <dbReference type="SMART" id="SM01119"/>
    </source>
</evidence>
<dbReference type="Gene3D" id="2.40.37.20">
    <property type="entry name" value="D-serine dehydratase-like domain"/>
    <property type="match status" value="1"/>
</dbReference>
<dbReference type="InterPro" id="IPR001608">
    <property type="entry name" value="Ala_racemase_N"/>
</dbReference>
<sequence length="370" mass="40354">MIKLKITELETPCLVVDLDKLEKNIAEMQQLANHHGVKLWPMIKTHKSHYIVDKQIKAGAEGILAAKLSEAEKMLEANVKKIMLAYPIIGEGKLKRLIALSKKAEVYCSIDSLISAEILNKAGIDSQTLFKCIVIIDSGLNRLGIKPEETARFVKSLKELSNLKVVGVATHGGHVYGAVDREGVIEAANQEIMAIEAAEKQLLEEGVACEVVAIGSSPTVKVINNYSSIKQIRPGNYVFNDAVQMALGVAKEDDCSLFVRATVISIPEEGRAIIDAGSKILCLDTGAHGNTSIVGYGRVKGFEEIVVKGLSEELGRLQYNPSKIQLQIGDIIEIIPNHACTVANMVDRIYGVRNRMVEKEILVSARGLVY</sequence>
<dbReference type="Gene3D" id="3.20.20.10">
    <property type="entry name" value="Alanine racemase"/>
    <property type="match status" value="1"/>
</dbReference>
<accession>A0A6I0FGX5</accession>
<dbReference type="InterPro" id="IPR029066">
    <property type="entry name" value="PLP-binding_barrel"/>
</dbReference>
<evidence type="ECO:0000313" key="5">
    <source>
        <dbReference type="Proteomes" id="UP000432715"/>
    </source>
</evidence>
<dbReference type="PANTHER" id="PTHR28004:SF2">
    <property type="entry name" value="D-SERINE DEHYDRATASE"/>
    <property type="match status" value="1"/>
</dbReference>
<dbReference type="EMBL" id="WBZC01000019">
    <property type="protein sequence ID" value="KAB3535421.1"/>
    <property type="molecule type" value="Genomic_DNA"/>
</dbReference>
<dbReference type="SUPFAM" id="SSF51419">
    <property type="entry name" value="PLP-binding barrel"/>
    <property type="match status" value="1"/>
</dbReference>
<dbReference type="InterPro" id="IPR026956">
    <property type="entry name" value="D-ser_dehydrat-like_dom"/>
</dbReference>
<reference evidence="4 5" key="1">
    <citation type="submission" date="2019-10" db="EMBL/GenBank/DDBJ databases">
        <title>Alkaliphilus serpentinus sp. nov. and Alkaliphilus pronyensis sp. nov., two novel anaerobic alkaliphilic species isolated from the serpentinized-hosted hydrothermal field of the Prony Bay (New Caledonia).</title>
        <authorList>
            <person name="Postec A."/>
        </authorList>
    </citation>
    <scope>NUCLEOTIDE SEQUENCE [LARGE SCALE GENOMIC DNA]</scope>
    <source>
        <strain evidence="4 5">LacV</strain>
    </source>
</reference>
<protein>
    <submittedName>
        <fullName evidence="4">Amino-acid racemase</fullName>
    </submittedName>
</protein>
<comment type="similarity">
    <text evidence="1">Belongs to the DSD1 family.</text>
</comment>
<evidence type="ECO:0000256" key="2">
    <source>
        <dbReference type="ARBA" id="ARBA00023239"/>
    </source>
</evidence>
<dbReference type="Pfam" id="PF14031">
    <property type="entry name" value="D-ser_dehydrat"/>
    <property type="match status" value="1"/>
</dbReference>
<keyword evidence="5" id="KW-1185">Reference proteome</keyword>
<dbReference type="OrthoDB" id="9788869at2"/>
<evidence type="ECO:0000313" key="4">
    <source>
        <dbReference type="EMBL" id="KAB3535421.1"/>
    </source>
</evidence>
<name>A0A6I0FGX5_9FIRM</name>
<dbReference type="SMART" id="SM01119">
    <property type="entry name" value="D-ser_dehydrat"/>
    <property type="match status" value="1"/>
</dbReference>
<dbReference type="AlphaFoldDB" id="A0A6I0FGX5"/>
<dbReference type="Pfam" id="PF01168">
    <property type="entry name" value="Ala_racemase_N"/>
    <property type="match status" value="1"/>
</dbReference>
<keyword evidence="2" id="KW-0456">Lyase</keyword>
<proteinExistence type="inferred from homology"/>
<dbReference type="RefSeq" id="WP_151860786.1">
    <property type="nucleotide sequence ID" value="NZ_WBZC01000019.1"/>
</dbReference>
<dbReference type="InterPro" id="IPR042208">
    <property type="entry name" value="D-ser_dehydrat-like_sf"/>
</dbReference>
<evidence type="ECO:0000256" key="1">
    <source>
        <dbReference type="ARBA" id="ARBA00005323"/>
    </source>
</evidence>